<evidence type="ECO:0000259" key="5">
    <source>
        <dbReference type="SMART" id="SM00984"/>
    </source>
</evidence>
<dbReference type="HOGENOM" id="CLU_023810_3_2_7"/>
<keyword evidence="2" id="KW-0520">NAD</keyword>
<dbReference type="Proteomes" id="UP000019140">
    <property type="component" value="Unassembled WGS sequence"/>
</dbReference>
<evidence type="ECO:0000256" key="1">
    <source>
        <dbReference type="ARBA" id="ARBA00023002"/>
    </source>
</evidence>
<dbReference type="EMBL" id="AZHX01000755">
    <property type="protein sequence ID" value="ETX06223.1"/>
    <property type="molecule type" value="Genomic_DNA"/>
</dbReference>
<dbReference type="SUPFAM" id="SSF52413">
    <property type="entry name" value="UDP-glucose/GDP-mannose dehydrogenase C-terminal domain"/>
    <property type="match status" value="1"/>
</dbReference>
<proteinExistence type="inferred from homology"/>
<keyword evidence="4" id="KW-0812">Transmembrane</keyword>
<evidence type="ECO:0000313" key="7">
    <source>
        <dbReference type="Proteomes" id="UP000019140"/>
    </source>
</evidence>
<dbReference type="InterPro" id="IPR017476">
    <property type="entry name" value="UDP-Glc/GDP-Man"/>
</dbReference>
<dbReference type="InterPro" id="IPR036220">
    <property type="entry name" value="UDP-Glc/GDP-Man_DH_C_sf"/>
</dbReference>
<dbReference type="InterPro" id="IPR028359">
    <property type="entry name" value="UDP_ManNAc/GlcNAc_DH"/>
</dbReference>
<dbReference type="InterPro" id="IPR014027">
    <property type="entry name" value="UDP-Glc/GDP-Man_DH_C"/>
</dbReference>
<reference evidence="6 7" key="1">
    <citation type="journal article" date="2014" name="Nature">
        <title>An environmental bacterial taxon with a large and distinct metabolic repertoire.</title>
        <authorList>
            <person name="Wilson M.C."/>
            <person name="Mori T."/>
            <person name="Ruckert C."/>
            <person name="Uria A.R."/>
            <person name="Helf M.J."/>
            <person name="Takada K."/>
            <person name="Gernert C."/>
            <person name="Steffens U.A."/>
            <person name="Heycke N."/>
            <person name="Schmitt S."/>
            <person name="Rinke C."/>
            <person name="Helfrich E.J."/>
            <person name="Brachmann A.O."/>
            <person name="Gurgui C."/>
            <person name="Wakimoto T."/>
            <person name="Kracht M."/>
            <person name="Crusemann M."/>
            <person name="Hentschel U."/>
            <person name="Abe I."/>
            <person name="Matsunaga S."/>
            <person name="Kalinowski J."/>
            <person name="Takeyama H."/>
            <person name="Piel J."/>
        </authorList>
    </citation>
    <scope>NUCLEOTIDE SEQUENCE [LARGE SCALE GENOMIC DNA]</scope>
    <source>
        <strain evidence="7">TSY2</strain>
    </source>
</reference>
<dbReference type="Pfam" id="PF03721">
    <property type="entry name" value="UDPG_MGDP_dh_N"/>
    <property type="match status" value="1"/>
</dbReference>
<dbReference type="InterPro" id="IPR001732">
    <property type="entry name" value="UDP-Glc/GDP-Man_DH_N"/>
</dbReference>
<feature type="domain" description="UDP-glucose/GDP-mannose dehydrogenase C-terminal" evidence="5">
    <location>
        <begin position="328"/>
        <end position="421"/>
    </location>
</feature>
<keyword evidence="1" id="KW-0560">Oxidoreductase</keyword>
<evidence type="ECO:0000256" key="3">
    <source>
        <dbReference type="PIRNR" id="PIRNR000124"/>
    </source>
</evidence>
<dbReference type="Gene3D" id="3.40.50.720">
    <property type="entry name" value="NAD(P)-binding Rossmann-like Domain"/>
    <property type="match status" value="2"/>
</dbReference>
<dbReference type="PIRSF" id="PIRSF000124">
    <property type="entry name" value="UDPglc_GDPman_dh"/>
    <property type="match status" value="1"/>
</dbReference>
<dbReference type="GO" id="GO:0016616">
    <property type="term" value="F:oxidoreductase activity, acting on the CH-OH group of donors, NAD or NADP as acceptor"/>
    <property type="evidence" value="ECO:0007669"/>
    <property type="project" value="InterPro"/>
</dbReference>
<feature type="transmembrane region" description="Helical" evidence="4">
    <location>
        <begin position="12"/>
        <end position="36"/>
    </location>
</feature>
<dbReference type="InterPro" id="IPR014026">
    <property type="entry name" value="UDP-Glc/GDP-Man_DH_dimer"/>
</dbReference>
<evidence type="ECO:0000256" key="2">
    <source>
        <dbReference type="ARBA" id="ARBA00023027"/>
    </source>
</evidence>
<keyword evidence="4" id="KW-0472">Membrane</keyword>
<dbReference type="InterPro" id="IPR008927">
    <property type="entry name" value="6-PGluconate_DH-like_C_sf"/>
</dbReference>
<dbReference type="PANTHER" id="PTHR43491">
    <property type="entry name" value="UDP-N-ACETYL-D-MANNOSAMINE DEHYDROGENASE"/>
    <property type="match status" value="1"/>
</dbReference>
<dbReference type="AlphaFoldDB" id="W4M7R8"/>
<protein>
    <submittedName>
        <fullName evidence="6">UDP-N-acetyl-D-glucosamine dehydrogenase</fullName>
    </submittedName>
</protein>
<dbReference type="SUPFAM" id="SSF51735">
    <property type="entry name" value="NAD(P)-binding Rossmann-fold domains"/>
    <property type="match status" value="1"/>
</dbReference>
<name>W4M7R8_9BACT</name>
<dbReference type="GO" id="GO:0000271">
    <property type="term" value="P:polysaccharide biosynthetic process"/>
    <property type="evidence" value="ECO:0007669"/>
    <property type="project" value="InterPro"/>
</dbReference>
<dbReference type="PANTHER" id="PTHR43491:SF1">
    <property type="entry name" value="UDP-N-ACETYL-D-MANNOSAMINE DEHYDROGENASE"/>
    <property type="match status" value="1"/>
</dbReference>
<comment type="caution">
    <text evidence="6">The sequence shown here is derived from an EMBL/GenBank/DDBJ whole genome shotgun (WGS) entry which is preliminary data.</text>
</comment>
<dbReference type="SMART" id="SM00984">
    <property type="entry name" value="UDPG_MGDP_dh_C"/>
    <property type="match status" value="1"/>
</dbReference>
<keyword evidence="4" id="KW-1133">Transmembrane helix</keyword>
<comment type="similarity">
    <text evidence="3">Belongs to the UDP-glucose/GDP-mannose dehydrogenase family.</text>
</comment>
<sequence>MKALNEKIANRSAHVCVIGLGYVGLPLAVAFAVAGYRVTGIDTDIDRTAEINDGQSPVQDVSSEELRRVVEAGRLTATTDFDVLQDVDTVSICVPTPLRKTKDPDISYIISVTGEICRHLHRDQLIVLESTTYPGTTDEVIQPTLEGTGLKLGQDFGLAFSPERIDPSNSAYQLTNTPKIIGGVTPACTQAAKLLYEQIIETVVTVSSCRAAEMVKLLENTFRAVNIGLVNEVALMCNRLNLDVWEIIEAASTKPFGFMPFYPGPGLGGHCIPLDPHYLAWKLRTLDYRARFIELADDINTNMPHHVVTRVADGLNERRKSINGSRLLVLGVAYKADTNDLRESPALEVIRLLQDKGGELYFHDPYIAEVDIAGLQYTELNDRVLSWADCVVITTNHTCYDYAQIVEHAQMVVDSRNATRDVVIGREKIYKL</sequence>
<dbReference type="PIRSF" id="PIRSF500136">
    <property type="entry name" value="UDP_ManNAc_DH"/>
    <property type="match status" value="1"/>
</dbReference>
<dbReference type="GO" id="GO:0016628">
    <property type="term" value="F:oxidoreductase activity, acting on the CH-CH group of donors, NAD or NADP as acceptor"/>
    <property type="evidence" value="ECO:0007669"/>
    <property type="project" value="InterPro"/>
</dbReference>
<dbReference type="SUPFAM" id="SSF48179">
    <property type="entry name" value="6-phosphogluconate dehydrogenase C-terminal domain-like"/>
    <property type="match status" value="1"/>
</dbReference>
<gene>
    <name evidence="6" type="ORF">ETSY2_18425</name>
</gene>
<organism evidence="6 7">
    <name type="scientific">Candidatus Entotheonella gemina</name>
    <dbReference type="NCBI Taxonomy" id="1429439"/>
    <lineage>
        <taxon>Bacteria</taxon>
        <taxon>Pseudomonadati</taxon>
        <taxon>Nitrospinota/Tectimicrobiota group</taxon>
        <taxon>Candidatus Tectimicrobiota</taxon>
        <taxon>Candidatus Entotheonellia</taxon>
        <taxon>Candidatus Entotheonellales</taxon>
        <taxon>Candidatus Entotheonellaceae</taxon>
        <taxon>Candidatus Entotheonella</taxon>
    </lineage>
</organism>
<dbReference type="Pfam" id="PF03720">
    <property type="entry name" value="UDPG_MGDP_dh_C"/>
    <property type="match status" value="1"/>
</dbReference>
<dbReference type="Pfam" id="PF00984">
    <property type="entry name" value="UDPG_MGDP_dh"/>
    <property type="match status" value="1"/>
</dbReference>
<dbReference type="InterPro" id="IPR036291">
    <property type="entry name" value="NAD(P)-bd_dom_sf"/>
</dbReference>
<keyword evidence="7" id="KW-1185">Reference proteome</keyword>
<dbReference type="GO" id="GO:0051287">
    <property type="term" value="F:NAD binding"/>
    <property type="evidence" value="ECO:0007669"/>
    <property type="project" value="InterPro"/>
</dbReference>
<evidence type="ECO:0000256" key="4">
    <source>
        <dbReference type="SAM" id="Phobius"/>
    </source>
</evidence>
<evidence type="ECO:0000313" key="6">
    <source>
        <dbReference type="EMBL" id="ETX06223.1"/>
    </source>
</evidence>
<dbReference type="PATRIC" id="fig|1429439.4.peg.3124"/>
<accession>W4M7R8</accession>
<dbReference type="NCBIfam" id="TIGR03026">
    <property type="entry name" value="NDP-sugDHase"/>
    <property type="match status" value="1"/>
</dbReference>